<keyword evidence="2" id="KW-1185">Reference proteome</keyword>
<reference evidence="1 2" key="1">
    <citation type="submission" date="2016-09" db="EMBL/GenBank/DDBJ databases">
        <title>Complete genome of Desulfosporosinus sp. OL.</title>
        <authorList>
            <person name="Mardanov A."/>
            <person name="Beletsky A."/>
            <person name="Panova A."/>
            <person name="Karnachuk O."/>
            <person name="Ravin N."/>
        </authorList>
    </citation>
    <scope>NUCLEOTIDE SEQUENCE [LARGE SCALE GENOMIC DNA]</scope>
    <source>
        <strain evidence="1 2">OL</strain>
    </source>
</reference>
<evidence type="ECO:0000313" key="1">
    <source>
        <dbReference type="EMBL" id="OLN31729.1"/>
    </source>
</evidence>
<evidence type="ECO:0000313" key="2">
    <source>
        <dbReference type="Proteomes" id="UP000186102"/>
    </source>
</evidence>
<dbReference type="AlphaFoldDB" id="A0A1Q8QWL3"/>
<proteinExistence type="predicted"/>
<gene>
    <name evidence="1" type="ORF">DSOL_2417</name>
</gene>
<protein>
    <submittedName>
        <fullName evidence="1">Uncharacterized protein</fullName>
    </submittedName>
</protein>
<dbReference type="STRING" id="1888891.DSOL_2417"/>
<dbReference type="Proteomes" id="UP000186102">
    <property type="component" value="Unassembled WGS sequence"/>
</dbReference>
<dbReference type="EMBL" id="MLBF01000015">
    <property type="protein sequence ID" value="OLN31729.1"/>
    <property type="molecule type" value="Genomic_DNA"/>
</dbReference>
<comment type="caution">
    <text evidence="1">The sequence shown here is derived from an EMBL/GenBank/DDBJ whole genome shotgun (WGS) entry which is preliminary data.</text>
</comment>
<organism evidence="1 2">
    <name type="scientific">Desulfosporosinus metallidurans</name>
    <dbReference type="NCBI Taxonomy" id="1888891"/>
    <lineage>
        <taxon>Bacteria</taxon>
        <taxon>Bacillati</taxon>
        <taxon>Bacillota</taxon>
        <taxon>Clostridia</taxon>
        <taxon>Eubacteriales</taxon>
        <taxon>Desulfitobacteriaceae</taxon>
        <taxon>Desulfosporosinus</taxon>
    </lineage>
</organism>
<accession>A0A1Q8QWL3</accession>
<sequence>MVLCFAQIVEQNSRRITDFARIAGLAYRMHIWKAQGRCRRI</sequence>
<name>A0A1Q8QWL3_9FIRM</name>